<gene>
    <name evidence="1" type="ORF">KIN20_027009</name>
</gene>
<accession>A0AAD5QYS2</accession>
<organism evidence="1 2">
    <name type="scientific">Parelaphostrongylus tenuis</name>
    <name type="common">Meningeal worm</name>
    <dbReference type="NCBI Taxonomy" id="148309"/>
    <lineage>
        <taxon>Eukaryota</taxon>
        <taxon>Metazoa</taxon>
        <taxon>Ecdysozoa</taxon>
        <taxon>Nematoda</taxon>
        <taxon>Chromadorea</taxon>
        <taxon>Rhabditida</taxon>
        <taxon>Rhabditina</taxon>
        <taxon>Rhabditomorpha</taxon>
        <taxon>Strongyloidea</taxon>
        <taxon>Metastrongylidae</taxon>
        <taxon>Parelaphostrongylus</taxon>
    </lineage>
</organism>
<protein>
    <submittedName>
        <fullName evidence="1">Uncharacterized protein</fullName>
    </submittedName>
</protein>
<dbReference type="Proteomes" id="UP001196413">
    <property type="component" value="Unassembled WGS sequence"/>
</dbReference>
<evidence type="ECO:0000313" key="1">
    <source>
        <dbReference type="EMBL" id="KAJ1366369.1"/>
    </source>
</evidence>
<dbReference type="AlphaFoldDB" id="A0AAD5QYS2"/>
<evidence type="ECO:0000313" key="2">
    <source>
        <dbReference type="Proteomes" id="UP001196413"/>
    </source>
</evidence>
<name>A0AAD5QYS2_PARTN</name>
<sequence length="201" mass="23390">MSCTRLCTVYMMDKAFIRPDQASLDTIGWMFGRSTEWRKRKRTTKLLRFCKQALISRRSIGLETYQPDENSEADHDIRPSVYQKLLLETREEPRCRILRSTLELSSVSSGPDITATEDEMALRVFIRNRQTVHYLHYSQRLLRNLNVYQDDHGILRCKGRIGRADVSPETKRPLLNIPKIPLAEAIVKEGNLHTMPEQTTQ</sequence>
<comment type="caution">
    <text evidence="1">The sequence shown here is derived from an EMBL/GenBank/DDBJ whole genome shotgun (WGS) entry which is preliminary data.</text>
</comment>
<reference evidence="1" key="1">
    <citation type="submission" date="2021-06" db="EMBL/GenBank/DDBJ databases">
        <title>Parelaphostrongylus tenuis whole genome reference sequence.</title>
        <authorList>
            <person name="Garwood T.J."/>
            <person name="Larsen P.A."/>
            <person name="Fountain-Jones N.M."/>
            <person name="Garbe J.R."/>
            <person name="Macchietto M.G."/>
            <person name="Kania S.A."/>
            <person name="Gerhold R.W."/>
            <person name="Richards J.E."/>
            <person name="Wolf T.M."/>
        </authorList>
    </citation>
    <scope>NUCLEOTIDE SEQUENCE</scope>
    <source>
        <strain evidence="1">MNPRO001-30</strain>
        <tissue evidence="1">Meninges</tissue>
    </source>
</reference>
<dbReference type="EMBL" id="JAHQIW010005532">
    <property type="protein sequence ID" value="KAJ1366369.1"/>
    <property type="molecule type" value="Genomic_DNA"/>
</dbReference>
<proteinExistence type="predicted"/>
<keyword evidence="2" id="KW-1185">Reference proteome</keyword>